<dbReference type="PANTHER" id="PTHR43261">
    <property type="entry name" value="TRANSLATION ELONGATION FACTOR G-RELATED"/>
    <property type="match status" value="1"/>
</dbReference>
<dbReference type="SUPFAM" id="SSF54211">
    <property type="entry name" value="Ribosomal protein S5 domain 2-like"/>
    <property type="match status" value="1"/>
</dbReference>
<evidence type="ECO:0000259" key="5">
    <source>
        <dbReference type="PROSITE" id="PS51722"/>
    </source>
</evidence>
<dbReference type="AlphaFoldDB" id="A0A401QQS7"/>
<dbReference type="PROSITE" id="PS00301">
    <property type="entry name" value="G_TR_1"/>
    <property type="match status" value="1"/>
</dbReference>
<accession>A0A401QQS7</accession>
<dbReference type="InterPro" id="IPR005225">
    <property type="entry name" value="Small_GTP-bd"/>
</dbReference>
<dbReference type="PANTHER" id="PTHR43261:SF1">
    <property type="entry name" value="RIBOSOME-RELEASING FACTOR 2, MITOCHONDRIAL"/>
    <property type="match status" value="1"/>
</dbReference>
<dbReference type="InterPro" id="IPR027417">
    <property type="entry name" value="P-loop_NTPase"/>
</dbReference>
<dbReference type="InterPro" id="IPR005517">
    <property type="entry name" value="Transl_elong_EFG/EF2_IV"/>
</dbReference>
<reference evidence="6 7" key="1">
    <citation type="journal article" date="2019" name="Microbiol. Resour. Announc.">
        <title>Draft Genome Sequence of the Most Traditional epsilon-Poly-l-Lysine Producer, Streptomyces albulus NBRC14147.</title>
        <authorList>
            <person name="Yamanaka K."/>
            <person name="Hamano Y."/>
        </authorList>
    </citation>
    <scope>NUCLEOTIDE SEQUENCE [LARGE SCALE GENOMIC DNA]</scope>
    <source>
        <strain evidence="6 7">NBRC 14147</strain>
    </source>
</reference>
<gene>
    <name evidence="6" type="ORF">SALB_00419</name>
</gene>
<evidence type="ECO:0000256" key="4">
    <source>
        <dbReference type="SAM" id="MobiDB-lite"/>
    </source>
</evidence>
<dbReference type="GO" id="GO:0006412">
    <property type="term" value="P:translation"/>
    <property type="evidence" value="ECO:0007669"/>
    <property type="project" value="UniProtKB-KW"/>
</dbReference>
<dbReference type="SUPFAM" id="SSF54980">
    <property type="entry name" value="EF-G C-terminal domain-like"/>
    <property type="match status" value="1"/>
</dbReference>
<dbReference type="Pfam" id="PF00009">
    <property type="entry name" value="GTP_EFTU"/>
    <property type="match status" value="1"/>
</dbReference>
<dbReference type="InterPro" id="IPR009000">
    <property type="entry name" value="Transl_B-barrel_sf"/>
</dbReference>
<feature type="domain" description="Tr-type G" evidence="5">
    <location>
        <begin position="4"/>
        <end position="254"/>
    </location>
</feature>
<evidence type="ECO:0000313" key="6">
    <source>
        <dbReference type="EMBL" id="GCB87750.1"/>
    </source>
</evidence>
<dbReference type="PROSITE" id="PS51722">
    <property type="entry name" value="G_TR_2"/>
    <property type="match status" value="1"/>
</dbReference>
<dbReference type="Proteomes" id="UP000288351">
    <property type="component" value="Unassembled WGS sequence"/>
</dbReference>
<dbReference type="RefSeq" id="WP_020931295.1">
    <property type="nucleotide sequence ID" value="NZ_BHXC01000002.1"/>
</dbReference>
<evidence type="ECO:0000256" key="1">
    <source>
        <dbReference type="ARBA" id="ARBA00022741"/>
    </source>
</evidence>
<dbReference type="EMBL" id="BHXC01000002">
    <property type="protein sequence ID" value="GCB87750.1"/>
    <property type="molecule type" value="Genomic_DNA"/>
</dbReference>
<evidence type="ECO:0000313" key="7">
    <source>
        <dbReference type="Proteomes" id="UP000288351"/>
    </source>
</evidence>
<proteinExistence type="predicted"/>
<dbReference type="InterPro" id="IPR035647">
    <property type="entry name" value="EFG_III/V"/>
</dbReference>
<dbReference type="CDD" id="cd04168">
    <property type="entry name" value="TetM_like"/>
    <property type="match status" value="1"/>
</dbReference>
<dbReference type="SUPFAM" id="SSF50447">
    <property type="entry name" value="Translation proteins"/>
    <property type="match status" value="1"/>
</dbReference>
<dbReference type="Gene3D" id="3.40.50.300">
    <property type="entry name" value="P-loop containing nucleotide triphosphate hydrolases"/>
    <property type="match status" value="1"/>
</dbReference>
<sequence>MQIQHTLNIGILAHVDAGKTSLTERLLFDTGTIDRLGSVDAGDTQTDTGVIERQRGITVRSAVTSFTTGSTQVNLIDTPGHSDFVAEVERVLGVLDGAVLVLSAVEGVQAHTRVLMRTLREVGLPVLLFVNKIDRSGARAEALLRDVRHKLVPHPLAMTAVQDLGTPSARALPHVLDDGAEFRTRVAETLAEVDETVLARVVDGPFPDPAALRTALAEQTRQGRVHPVFFGSARSGQGVGALVDGLTGLLRPPSADGGAGPSGATPPRGTVFAVERGASGKKTAYVRLFSGTLTARQRVTLHRHGPDGAPLAHPGQITALQVVGRAGHGGAGRHGDDGARQLTAGGIGQVSGLAEVRVGDRLTDPAGRDDGPRPPRFPAPTLRTLVRPRHRAPGAAGRLHAALQRLAEQDPLLHACPGPDGATSVLLYGEIQKEILAATLAHDFGIKAVFEPSRTVCLERPAGVGEAYEEMGRQAASPSGFVATVGLRVEPAPRDAGVGFRYETELGALPHAFHTAIEETVHDALRSGPHGWAVTDCTVTLIRSGFASPVSTAGDFRGLTPIVLGRALERAGTRVYEPCHVFDVDVPLDALPAVASCLAALGADIGETAGGLTSWLVKGTIPASRVRSAEHRLPGLTRGEALWWSRPSGDRPLSRAAARGLAD</sequence>
<dbReference type="Gene3D" id="2.40.30.10">
    <property type="entry name" value="Translation factors"/>
    <property type="match status" value="1"/>
</dbReference>
<name>A0A401QQS7_STRNR</name>
<dbReference type="GO" id="GO:0005525">
    <property type="term" value="F:GTP binding"/>
    <property type="evidence" value="ECO:0007669"/>
    <property type="project" value="UniProtKB-KW"/>
</dbReference>
<protein>
    <submittedName>
        <fullName evidence="6">Tetracycline resistance protein</fullName>
    </submittedName>
</protein>
<dbReference type="InterPro" id="IPR014721">
    <property type="entry name" value="Ribsml_uS5_D2-typ_fold_subgr"/>
</dbReference>
<dbReference type="NCBIfam" id="TIGR00231">
    <property type="entry name" value="small_GTP"/>
    <property type="match status" value="1"/>
</dbReference>
<dbReference type="InterPro" id="IPR031157">
    <property type="entry name" value="G_TR_CS"/>
</dbReference>
<dbReference type="PRINTS" id="PR00315">
    <property type="entry name" value="ELONGATNFCT"/>
</dbReference>
<keyword evidence="2" id="KW-0648">Protein biosynthesis</keyword>
<evidence type="ECO:0000256" key="3">
    <source>
        <dbReference type="ARBA" id="ARBA00023134"/>
    </source>
</evidence>
<keyword evidence="1" id="KW-0547">Nucleotide-binding</keyword>
<feature type="compositionally biased region" description="Basic and acidic residues" evidence="4">
    <location>
        <begin position="361"/>
        <end position="373"/>
    </location>
</feature>
<dbReference type="PRINTS" id="PR01037">
    <property type="entry name" value="TCRTETOQM"/>
</dbReference>
<evidence type="ECO:0000256" key="2">
    <source>
        <dbReference type="ARBA" id="ARBA00022917"/>
    </source>
</evidence>
<organism evidence="6 7">
    <name type="scientific">Streptomyces noursei</name>
    <name type="common">Streptomyces albulus</name>
    <dbReference type="NCBI Taxonomy" id="1971"/>
    <lineage>
        <taxon>Bacteria</taxon>
        <taxon>Bacillati</taxon>
        <taxon>Actinomycetota</taxon>
        <taxon>Actinomycetes</taxon>
        <taxon>Kitasatosporales</taxon>
        <taxon>Streptomycetaceae</taxon>
        <taxon>Streptomyces</taxon>
    </lineage>
</organism>
<dbReference type="Pfam" id="PF03764">
    <property type="entry name" value="EFG_IV"/>
    <property type="match status" value="1"/>
</dbReference>
<dbReference type="InterPro" id="IPR000795">
    <property type="entry name" value="T_Tr_GTP-bd_dom"/>
</dbReference>
<dbReference type="Gene3D" id="3.30.230.10">
    <property type="match status" value="1"/>
</dbReference>
<comment type="caution">
    <text evidence="6">The sequence shown here is derived from an EMBL/GenBank/DDBJ whole genome shotgun (WGS) entry which is preliminary data.</text>
</comment>
<dbReference type="InterPro" id="IPR020568">
    <property type="entry name" value="Ribosomal_Su5_D2-typ_SF"/>
</dbReference>
<feature type="region of interest" description="Disordered" evidence="4">
    <location>
        <begin position="361"/>
        <end position="381"/>
    </location>
</feature>
<dbReference type="Gene3D" id="3.30.70.870">
    <property type="entry name" value="Elongation Factor G (Translational Gtpase), domain 3"/>
    <property type="match status" value="1"/>
</dbReference>
<dbReference type="GO" id="GO:0003924">
    <property type="term" value="F:GTPase activity"/>
    <property type="evidence" value="ECO:0007669"/>
    <property type="project" value="InterPro"/>
</dbReference>
<dbReference type="SMART" id="SM00889">
    <property type="entry name" value="EFG_IV"/>
    <property type="match status" value="1"/>
</dbReference>
<keyword evidence="3" id="KW-0342">GTP-binding</keyword>
<dbReference type="SUPFAM" id="SSF52540">
    <property type="entry name" value="P-loop containing nucleoside triphosphate hydrolases"/>
    <property type="match status" value="1"/>
</dbReference>
<dbReference type="GO" id="GO:0032790">
    <property type="term" value="P:ribosome disassembly"/>
    <property type="evidence" value="ECO:0007669"/>
    <property type="project" value="TreeGrafter"/>
</dbReference>